<evidence type="ECO:0000256" key="6">
    <source>
        <dbReference type="ARBA" id="ARBA00022840"/>
    </source>
</evidence>
<feature type="transmembrane region" description="Helical" evidence="9">
    <location>
        <begin position="63"/>
        <end position="81"/>
    </location>
</feature>
<feature type="domain" description="ABC transporter" evidence="10">
    <location>
        <begin position="346"/>
        <end position="579"/>
    </location>
</feature>
<dbReference type="PANTHER" id="PTHR43394:SF1">
    <property type="entry name" value="ATP-BINDING CASSETTE SUB-FAMILY B MEMBER 10, MITOCHONDRIAL"/>
    <property type="match status" value="1"/>
</dbReference>
<dbReference type="PANTHER" id="PTHR43394">
    <property type="entry name" value="ATP-DEPENDENT PERMEASE MDL1, MITOCHONDRIAL"/>
    <property type="match status" value="1"/>
</dbReference>
<dbReference type="Pfam" id="PF00664">
    <property type="entry name" value="ABC_membrane"/>
    <property type="match status" value="1"/>
</dbReference>
<keyword evidence="2" id="KW-0813">Transport</keyword>
<evidence type="ECO:0000256" key="9">
    <source>
        <dbReference type="SAM" id="Phobius"/>
    </source>
</evidence>
<protein>
    <submittedName>
        <fullName evidence="12">Lipid A export ATP-binding/permease protein MsbA</fullName>
        <ecNumber evidence="12">3.6.3.-</ecNumber>
    </submittedName>
</protein>
<dbReference type="InterPro" id="IPR039421">
    <property type="entry name" value="Type_1_exporter"/>
</dbReference>
<dbReference type="GO" id="GO:0005524">
    <property type="term" value="F:ATP binding"/>
    <property type="evidence" value="ECO:0007669"/>
    <property type="project" value="UniProtKB-KW"/>
</dbReference>
<keyword evidence="5" id="KW-0547">Nucleotide-binding</keyword>
<dbReference type="Pfam" id="PF00005">
    <property type="entry name" value="ABC_tran"/>
    <property type="match status" value="1"/>
</dbReference>
<dbReference type="RefSeq" id="WP_093967494.1">
    <property type="nucleotide sequence ID" value="NZ_FXYE01000002.1"/>
</dbReference>
<evidence type="ECO:0000259" key="11">
    <source>
        <dbReference type="PROSITE" id="PS50929"/>
    </source>
</evidence>
<keyword evidence="6 12" id="KW-0067">ATP-binding</keyword>
<dbReference type="InterPro" id="IPR003439">
    <property type="entry name" value="ABC_transporter-like_ATP-bd"/>
</dbReference>
<dbReference type="GO" id="GO:0015421">
    <property type="term" value="F:ABC-type oligopeptide transporter activity"/>
    <property type="evidence" value="ECO:0007669"/>
    <property type="project" value="TreeGrafter"/>
</dbReference>
<feature type="domain" description="ABC transmembrane type-1" evidence="11">
    <location>
        <begin position="28"/>
        <end position="310"/>
    </location>
</feature>
<keyword evidence="12" id="KW-0378">Hydrolase</keyword>
<dbReference type="InterPro" id="IPR036640">
    <property type="entry name" value="ABC1_TM_sf"/>
</dbReference>
<feature type="transmembrane region" description="Helical" evidence="9">
    <location>
        <begin position="165"/>
        <end position="185"/>
    </location>
</feature>
<dbReference type="Gene3D" id="3.40.50.300">
    <property type="entry name" value="P-loop containing nucleotide triphosphate hydrolases"/>
    <property type="match status" value="1"/>
</dbReference>
<dbReference type="GO" id="GO:0016887">
    <property type="term" value="F:ATP hydrolysis activity"/>
    <property type="evidence" value="ECO:0007669"/>
    <property type="project" value="InterPro"/>
</dbReference>
<dbReference type="FunFam" id="3.40.50.300:FF:000221">
    <property type="entry name" value="Multidrug ABC transporter ATP-binding protein"/>
    <property type="match status" value="1"/>
</dbReference>
<evidence type="ECO:0000256" key="2">
    <source>
        <dbReference type="ARBA" id="ARBA00022448"/>
    </source>
</evidence>
<dbReference type="OrthoDB" id="9808328at2"/>
<dbReference type="GO" id="GO:0005886">
    <property type="term" value="C:plasma membrane"/>
    <property type="evidence" value="ECO:0007669"/>
    <property type="project" value="UniProtKB-SubCell"/>
</dbReference>
<dbReference type="InterPro" id="IPR003593">
    <property type="entry name" value="AAA+_ATPase"/>
</dbReference>
<dbReference type="SUPFAM" id="SSF52540">
    <property type="entry name" value="P-loop containing nucleoside triphosphate hydrolases"/>
    <property type="match status" value="1"/>
</dbReference>
<dbReference type="Proteomes" id="UP000202922">
    <property type="component" value="Unassembled WGS sequence"/>
</dbReference>
<dbReference type="InterPro" id="IPR017871">
    <property type="entry name" value="ABC_transporter-like_CS"/>
</dbReference>
<evidence type="ECO:0000256" key="8">
    <source>
        <dbReference type="ARBA" id="ARBA00023136"/>
    </source>
</evidence>
<dbReference type="InterPro" id="IPR011527">
    <property type="entry name" value="ABC1_TM_dom"/>
</dbReference>
<dbReference type="InterPro" id="IPR027417">
    <property type="entry name" value="P-loop_NTPase"/>
</dbReference>
<accession>A0A238KNE5</accession>
<dbReference type="EMBL" id="FXYE01000002">
    <property type="protein sequence ID" value="SMX43546.1"/>
    <property type="molecule type" value="Genomic_DNA"/>
</dbReference>
<evidence type="ECO:0000256" key="4">
    <source>
        <dbReference type="ARBA" id="ARBA00022692"/>
    </source>
</evidence>
<keyword evidence="13" id="KW-1185">Reference proteome</keyword>
<keyword evidence="8 9" id="KW-0472">Membrane</keyword>
<dbReference type="PROSITE" id="PS00211">
    <property type="entry name" value="ABC_TRANSPORTER_1"/>
    <property type="match status" value="1"/>
</dbReference>
<organism evidence="12 13">
    <name type="scientific">Actibacterium lipolyticum</name>
    <dbReference type="NCBI Taxonomy" id="1524263"/>
    <lineage>
        <taxon>Bacteria</taxon>
        <taxon>Pseudomonadati</taxon>
        <taxon>Pseudomonadota</taxon>
        <taxon>Alphaproteobacteria</taxon>
        <taxon>Rhodobacterales</taxon>
        <taxon>Roseobacteraceae</taxon>
        <taxon>Actibacterium</taxon>
    </lineage>
</organism>
<feature type="transmembrane region" description="Helical" evidence="9">
    <location>
        <begin position="253"/>
        <end position="275"/>
    </location>
</feature>
<evidence type="ECO:0000313" key="13">
    <source>
        <dbReference type="Proteomes" id="UP000202922"/>
    </source>
</evidence>
<evidence type="ECO:0000256" key="3">
    <source>
        <dbReference type="ARBA" id="ARBA00022475"/>
    </source>
</evidence>
<evidence type="ECO:0000259" key="10">
    <source>
        <dbReference type="PROSITE" id="PS50893"/>
    </source>
</evidence>
<comment type="subcellular location">
    <subcellularLocation>
        <location evidence="1">Cell membrane</location>
        <topology evidence="1">Multi-pass membrane protein</topology>
    </subcellularLocation>
</comment>
<dbReference type="CDD" id="cd18552">
    <property type="entry name" value="ABC_6TM_MsbA_like"/>
    <property type="match status" value="1"/>
</dbReference>
<proteinExistence type="predicted"/>
<evidence type="ECO:0000256" key="7">
    <source>
        <dbReference type="ARBA" id="ARBA00022989"/>
    </source>
</evidence>
<reference evidence="13" key="1">
    <citation type="submission" date="2017-05" db="EMBL/GenBank/DDBJ databases">
        <authorList>
            <person name="Rodrigo-Torres L."/>
            <person name="Arahal R. D."/>
            <person name="Lucena T."/>
        </authorList>
    </citation>
    <scope>NUCLEOTIDE SEQUENCE [LARGE SCALE GENOMIC DNA]</scope>
    <source>
        <strain evidence="13">CECT 8621</strain>
    </source>
</reference>
<dbReference type="SUPFAM" id="SSF90123">
    <property type="entry name" value="ABC transporter transmembrane region"/>
    <property type="match status" value="1"/>
</dbReference>
<feature type="transmembrane region" description="Helical" evidence="9">
    <location>
        <begin position="137"/>
        <end position="159"/>
    </location>
</feature>
<gene>
    <name evidence="12" type="primary">msbA_2</name>
    <name evidence="12" type="ORF">COL8621_02328</name>
</gene>
<keyword evidence="4 9" id="KW-0812">Transmembrane</keyword>
<sequence>MADAPASSRTIVKWMWRGYLKRQMPMLLAALVLMTLEGSMLGFLSYAVKPMFDQVFTAGDRSALMLVAGGIFVVFLIRALSGFGQRIMTTLVGQRVSAALQADMVAHMLTLDSQWFQKTPPGGLIERVRGDTQAASNIWFTVLATAGRDIVALISLLAVALSVDWVWTLIAVAGVPLLFVPVASLQRWVRVSTRKGRRAAAAVSTRLDEVFHGVTTIKLNRMESREKSRFTEAVEAVIHAQLRSRIGQAGIPALIDVVAGLGFFGVIFYGGLQIIEAEKTVGEFMSFFTAMALIFDPLRRIGGISGSWQAAMASLERVYEIFDDQPTITSPARPAKLSVPAGEADVTMRDVHLAYQDTPVLNGLTLTAKAGKMTALVGASGAGKSTVFNLLTRLIEPQSGSVELGSVPIDQLELQSLRGNFSVVTQDAMLFDETLRDNILLGRADVTEERLQEVLEAAHIADFLPSLPNGLDSPAGARGSNLSGGQRQRVAIARALLRDAPILLLDEATSALDAKSERVVQDALERLSANRTTIVIAHRLATVRDADNIIVMDKGRVIEEGTHDALLEKGGLYSGLYKLQFATEN</sequence>
<dbReference type="AlphaFoldDB" id="A0A238KNE5"/>
<evidence type="ECO:0000256" key="5">
    <source>
        <dbReference type="ARBA" id="ARBA00022741"/>
    </source>
</evidence>
<name>A0A238KNE5_9RHOB</name>
<keyword evidence="3" id="KW-1003">Cell membrane</keyword>
<evidence type="ECO:0000313" key="12">
    <source>
        <dbReference type="EMBL" id="SMX43546.1"/>
    </source>
</evidence>
<dbReference type="Gene3D" id="1.20.1560.10">
    <property type="entry name" value="ABC transporter type 1, transmembrane domain"/>
    <property type="match status" value="1"/>
</dbReference>
<dbReference type="SMART" id="SM00382">
    <property type="entry name" value="AAA"/>
    <property type="match status" value="1"/>
</dbReference>
<dbReference type="PROSITE" id="PS50929">
    <property type="entry name" value="ABC_TM1F"/>
    <property type="match status" value="1"/>
</dbReference>
<keyword evidence="7 9" id="KW-1133">Transmembrane helix</keyword>
<dbReference type="EC" id="3.6.3.-" evidence="12"/>
<dbReference type="PROSITE" id="PS50893">
    <property type="entry name" value="ABC_TRANSPORTER_2"/>
    <property type="match status" value="1"/>
</dbReference>
<evidence type="ECO:0000256" key="1">
    <source>
        <dbReference type="ARBA" id="ARBA00004651"/>
    </source>
</evidence>